<keyword evidence="2" id="KW-1185">Reference proteome</keyword>
<organism evidence="1 2">
    <name type="scientific">Thiorhodovibrio winogradskyi</name>
    <dbReference type="NCBI Taxonomy" id="77007"/>
    <lineage>
        <taxon>Bacteria</taxon>
        <taxon>Pseudomonadati</taxon>
        <taxon>Pseudomonadota</taxon>
        <taxon>Gammaproteobacteria</taxon>
        <taxon>Chromatiales</taxon>
        <taxon>Chromatiaceae</taxon>
        <taxon>Thiorhodovibrio</taxon>
    </lineage>
</organism>
<protein>
    <submittedName>
        <fullName evidence="1">Intracellular sulfur oxidation protein DsrR</fullName>
    </submittedName>
</protein>
<evidence type="ECO:0000313" key="2">
    <source>
        <dbReference type="Proteomes" id="UP001432180"/>
    </source>
</evidence>
<sequence>MDLSSEDSLRLNVLLANKPRAIRIDESKLIVYGLTDQGERGVILHPTGRPESYLRAVRELISGHILGSPGGYPVYLRRWTRMGQMRDESLEQLLMLGEPEAVVAAVCSPGLTEELARRAWWAMEDARNARRMLANPVIAGSALGRELASYLIEFLPFETDSERMMESVRLVLRPGLIGPEARQDLWQKAARKQAYLLGFLRALPDDLPAPLPPRADLAQLDQALAPLAADGNTVAWLLLRCASGGGQRFLDTLSRVLAKPPNQEVVTAAFDLMREYFSPMRPEGEPRLTLAELKAEADAVASGTVPEGAHACLERLPRIGPELSALRLLSGVSYATLRPVLPDPTTLGTLMRRKITPVIEPLQAAIACLRAAPD</sequence>
<accession>A0ABZ0S5E6</accession>
<reference evidence="1 2" key="1">
    <citation type="journal article" date="2023" name="Microorganisms">
        <title>Thiorhodovibrio frisius and Trv. litoralis spp. nov., Two Novel Members from a Clade of Fastidious Purple Sulfur Bacteria That Exhibit Unique Red-Shifted Light-Harvesting Capabilities.</title>
        <authorList>
            <person name="Methner A."/>
            <person name="Kuzyk S.B."/>
            <person name="Petersen J."/>
            <person name="Bauer S."/>
            <person name="Brinkmann H."/>
            <person name="Sichau K."/>
            <person name="Wanner G."/>
            <person name="Wolf J."/>
            <person name="Neumann-Schaal M."/>
            <person name="Henke P."/>
            <person name="Tank M."/>
            <person name="Sproer C."/>
            <person name="Bunk B."/>
            <person name="Overmann J."/>
        </authorList>
    </citation>
    <scope>NUCLEOTIDE SEQUENCE [LARGE SCALE GENOMIC DNA]</scope>
    <source>
        <strain evidence="1 2">DSM 6702</strain>
    </source>
</reference>
<dbReference type="EMBL" id="CP121472">
    <property type="protein sequence ID" value="WPL15493.1"/>
    <property type="molecule type" value="Genomic_DNA"/>
</dbReference>
<gene>
    <name evidence="1" type="primary">dsrR</name>
    <name evidence="1" type="ORF">Thiowin_00392</name>
</gene>
<dbReference type="Proteomes" id="UP001432180">
    <property type="component" value="Chromosome"/>
</dbReference>
<name>A0ABZ0S5E6_9GAMM</name>
<evidence type="ECO:0000313" key="1">
    <source>
        <dbReference type="EMBL" id="WPL15493.1"/>
    </source>
</evidence>
<proteinExistence type="predicted"/>
<dbReference type="RefSeq" id="WP_328986063.1">
    <property type="nucleotide sequence ID" value="NZ_CP121472.1"/>
</dbReference>